<feature type="binding site" evidence="1">
    <location>
        <begin position="97"/>
        <end position="100"/>
    </location>
    <ligand>
        <name>dUMP</name>
        <dbReference type="ChEBI" id="CHEBI:246422"/>
        <note>ligand shared between dimeric partners</note>
    </ligand>
</feature>
<dbReference type="Proteomes" id="UP000023755">
    <property type="component" value="Chromosome"/>
</dbReference>
<dbReference type="SUPFAM" id="SSF69796">
    <property type="entry name" value="Thymidylate synthase-complementing protein Thy1"/>
    <property type="match status" value="1"/>
</dbReference>
<comment type="pathway">
    <text evidence="1">Pyrimidine metabolism; dTTP biosynthesis.</text>
</comment>
<dbReference type="GO" id="GO:0070402">
    <property type="term" value="F:NADPH binding"/>
    <property type="evidence" value="ECO:0007669"/>
    <property type="project" value="TreeGrafter"/>
</dbReference>
<comment type="function">
    <text evidence="1">Catalyzes the reductive methylation of 2'-deoxyuridine-5'-monophosphate (dUMP) to 2'-deoxythymidine-5'-monophosphate (dTMP) while utilizing 5,10-methylenetetrahydrofolate (mTHF) as the methyl donor, and NADPH and FADH(2) as the reductant.</text>
</comment>
<feature type="binding site" evidence="1">
    <location>
        <begin position="100"/>
        <end position="102"/>
    </location>
    <ligand>
        <name>FAD</name>
        <dbReference type="ChEBI" id="CHEBI:57692"/>
        <note>ligand shared between neighboring subunits</note>
    </ligand>
</feature>
<feature type="binding site" evidence="1">
    <location>
        <position position="77"/>
    </location>
    <ligand>
        <name>FAD</name>
        <dbReference type="ChEBI" id="CHEBI:57692"/>
        <note>ligand shared between neighboring subunits</note>
    </ligand>
</feature>
<feature type="binding site" evidence="1">
    <location>
        <position position="108"/>
    </location>
    <ligand>
        <name>FAD</name>
        <dbReference type="ChEBI" id="CHEBI:57692"/>
        <note>ligand shared between neighboring subunits</note>
    </ligand>
</feature>
<name>X5HJ73_9RICK</name>
<proteinExistence type="inferred from homology"/>
<dbReference type="Pfam" id="PF02511">
    <property type="entry name" value="Thy1"/>
    <property type="match status" value="1"/>
</dbReference>
<dbReference type="STRING" id="1286528.NHE_0147"/>
<comment type="cofactor">
    <cofactor evidence="1">
        <name>FAD</name>
        <dbReference type="ChEBI" id="CHEBI:57692"/>
    </cofactor>
    <text evidence="1">Binds 4 FAD per tetramer. Each FAD binding site is formed by three monomers.</text>
</comment>
<dbReference type="PANTHER" id="PTHR34934:SF1">
    <property type="entry name" value="FLAVIN-DEPENDENT THYMIDYLATE SYNTHASE"/>
    <property type="match status" value="1"/>
</dbReference>
<accession>X5HJ73</accession>
<dbReference type="InterPro" id="IPR036098">
    <property type="entry name" value="Thymidylate_synthase_ThyX_sf"/>
</dbReference>
<feature type="active site" description="Involved in ionization of N3 of dUMP, leading to its activation" evidence="1">
    <location>
        <position position="207"/>
    </location>
</feature>
<sequence>MSDNQSCQTKRAISEALEQNLDKRYQVLDKGFIRVVDYMGNDQSIVQAARVSYGKGTKTVNQDRALIHYLMRHSHTTPFEMCEIKFHIKMPIFVARQWIRHRTANVNEYSARYSIVDNEFYIPEMEKVCYQSATNAQGGSDQVDQVLAQEFNDALNENSRALYEGYTHFINSGLAREIVRIALPLNAYTEMYWKIDLHNLLHFLKLRSHSHAQYEIRRYAEVMEEIVKLWVPIAYEAFLEYVKCSATFSRSALRYIRDNLKDSIITERERYNMGAREFTEVQTVLTEKDDT</sequence>
<protein>
    <recommendedName>
        <fullName evidence="1">Flavin-dependent thymidylate synthase</fullName>
        <shortName evidence="1">FDTS</shortName>
        <ecNumber evidence="1">2.1.1.148</ecNumber>
    </recommendedName>
    <alternativeName>
        <fullName evidence="1">FAD-dependent thymidylate synthase</fullName>
    </alternativeName>
    <alternativeName>
        <fullName evidence="1">Thymidylate synthase ThyX</fullName>
        <shortName evidence="1">TS</shortName>
        <shortName evidence="1">TSase</shortName>
    </alternativeName>
</protein>
<dbReference type="GO" id="GO:0032259">
    <property type="term" value="P:methylation"/>
    <property type="evidence" value="ECO:0007669"/>
    <property type="project" value="UniProtKB-KW"/>
</dbReference>
<dbReference type="GO" id="GO:0006235">
    <property type="term" value="P:dTTP biosynthetic process"/>
    <property type="evidence" value="ECO:0007669"/>
    <property type="project" value="UniProtKB-UniRule"/>
</dbReference>
<dbReference type="Gene3D" id="3.30.1360.170">
    <property type="match status" value="1"/>
</dbReference>
<comment type="similarity">
    <text evidence="1">Belongs to the thymidylate synthase ThyX family.</text>
</comment>
<dbReference type="AlphaFoldDB" id="X5HJ73"/>
<dbReference type="GO" id="GO:0004799">
    <property type="term" value="F:thymidylate synthase activity"/>
    <property type="evidence" value="ECO:0007669"/>
    <property type="project" value="TreeGrafter"/>
</dbReference>
<dbReference type="EC" id="2.1.1.148" evidence="1"/>
<keyword evidence="1" id="KW-0285">Flavoprotein</keyword>
<dbReference type="InterPro" id="IPR003669">
    <property type="entry name" value="Thymidylate_synthase_ThyX"/>
</dbReference>
<keyword evidence="3" id="KW-1185">Reference proteome</keyword>
<dbReference type="CDD" id="cd20175">
    <property type="entry name" value="ThyX"/>
    <property type="match status" value="1"/>
</dbReference>
<keyword evidence="1 2" id="KW-0489">Methyltransferase</keyword>
<comment type="catalytic activity">
    <reaction evidence="1">
        <text>dUMP + (6R)-5,10-methylene-5,6,7,8-tetrahydrofolate + NADPH + H(+) = dTMP + (6S)-5,6,7,8-tetrahydrofolate + NADP(+)</text>
        <dbReference type="Rhea" id="RHEA:29043"/>
        <dbReference type="ChEBI" id="CHEBI:15378"/>
        <dbReference type="ChEBI" id="CHEBI:15636"/>
        <dbReference type="ChEBI" id="CHEBI:57453"/>
        <dbReference type="ChEBI" id="CHEBI:57783"/>
        <dbReference type="ChEBI" id="CHEBI:58349"/>
        <dbReference type="ChEBI" id="CHEBI:63528"/>
        <dbReference type="ChEBI" id="CHEBI:246422"/>
        <dbReference type="EC" id="2.1.1.148"/>
    </reaction>
</comment>
<feature type="binding site" description="in other chain" evidence="1">
    <location>
        <position position="180"/>
    </location>
    <ligand>
        <name>dUMP</name>
        <dbReference type="ChEBI" id="CHEBI:246422"/>
        <note>ligand shared between dimeric partners</note>
    </ligand>
</feature>
<organism evidence="2 3">
    <name type="scientific">Neorickettsia helminthoeca str. Oregon</name>
    <dbReference type="NCBI Taxonomy" id="1286528"/>
    <lineage>
        <taxon>Bacteria</taxon>
        <taxon>Pseudomonadati</taxon>
        <taxon>Pseudomonadota</taxon>
        <taxon>Alphaproteobacteria</taxon>
        <taxon>Rickettsiales</taxon>
        <taxon>Anaplasmataceae</taxon>
        <taxon>Neorickettsia</taxon>
    </lineage>
</organism>
<keyword evidence="1" id="KW-0545">Nucleotide biosynthesis</keyword>
<dbReference type="UniPathway" id="UPA00575"/>
<dbReference type="HAMAP" id="MF_01408">
    <property type="entry name" value="ThyX"/>
    <property type="match status" value="1"/>
</dbReference>
<dbReference type="GO" id="GO:0006231">
    <property type="term" value="P:dTMP biosynthetic process"/>
    <property type="evidence" value="ECO:0007669"/>
    <property type="project" value="UniProtKB-UniRule"/>
</dbReference>
<dbReference type="GO" id="GO:0050797">
    <property type="term" value="F:thymidylate synthase (FAD) activity"/>
    <property type="evidence" value="ECO:0007669"/>
    <property type="project" value="UniProtKB-UniRule"/>
</dbReference>
<keyword evidence="1 2" id="KW-0808">Transferase</keyword>
<evidence type="ECO:0000313" key="3">
    <source>
        <dbReference type="Proteomes" id="UP000023755"/>
    </source>
</evidence>
<dbReference type="EMBL" id="CP007481">
    <property type="protein sequence ID" value="AHX11114.1"/>
    <property type="molecule type" value="Genomic_DNA"/>
</dbReference>
<feature type="binding site" evidence="1">
    <location>
        <position position="207"/>
    </location>
    <ligand>
        <name>dUMP</name>
        <dbReference type="ChEBI" id="CHEBI:246422"/>
        <note>ligand shared between dimeric partners</note>
    </ligand>
</feature>
<dbReference type="NCBIfam" id="TIGR02170">
    <property type="entry name" value="thyX"/>
    <property type="match status" value="1"/>
</dbReference>
<dbReference type="GO" id="GO:0050660">
    <property type="term" value="F:flavin adenine dinucleotide binding"/>
    <property type="evidence" value="ECO:0007669"/>
    <property type="project" value="UniProtKB-UniRule"/>
</dbReference>
<feature type="binding site" description="in other chain" evidence="1">
    <location>
        <begin position="108"/>
        <end position="112"/>
    </location>
    <ligand>
        <name>dUMP</name>
        <dbReference type="ChEBI" id="CHEBI:246422"/>
        <note>ligand shared between dimeric partners</note>
    </ligand>
</feature>
<dbReference type="PANTHER" id="PTHR34934">
    <property type="entry name" value="FLAVIN-DEPENDENT THYMIDYLATE SYNTHASE"/>
    <property type="match status" value="1"/>
</dbReference>
<comment type="subunit">
    <text evidence="1">Homotetramer.</text>
</comment>
<evidence type="ECO:0000313" key="2">
    <source>
        <dbReference type="EMBL" id="AHX11114.1"/>
    </source>
</evidence>
<evidence type="ECO:0000256" key="1">
    <source>
        <dbReference type="HAMAP-Rule" id="MF_01408"/>
    </source>
</evidence>
<feature type="binding site" evidence="1">
    <location>
        <begin position="196"/>
        <end position="198"/>
    </location>
    <ligand>
        <name>FAD</name>
        <dbReference type="ChEBI" id="CHEBI:57692"/>
        <note>ligand shared between neighboring subunits</note>
    </ligand>
</feature>
<dbReference type="KEGG" id="nhm:NHE_0147"/>
<reference evidence="2 3" key="1">
    <citation type="submission" date="2014-03" db="EMBL/GenBank/DDBJ databases">
        <title>Sequencing and Comparison of Genomes and Transcriptome Profiles of Human Ehrlichiosis Agents.</title>
        <authorList>
            <person name="Lin M."/>
            <person name="Daugherty S.C."/>
            <person name="Nagaraj S."/>
            <person name="Cheng Z."/>
            <person name="Xiong Q."/>
            <person name="Lin F.-Y."/>
            <person name="Sengamalay N."/>
            <person name="Ott S."/>
            <person name="Godinez A."/>
            <person name="Tallon L.J."/>
            <person name="Sadzewicz L."/>
            <person name="Fraser C.M."/>
            <person name="Dunning Hotopp J.C."/>
            <person name="Rikihisa Y."/>
        </authorList>
    </citation>
    <scope>NUCLEOTIDE SEQUENCE [LARGE SCALE GENOMIC DNA]</scope>
    <source>
        <strain evidence="2 3">Oregon</strain>
    </source>
</reference>
<keyword evidence="1" id="KW-0274">FAD</keyword>
<dbReference type="HOGENOM" id="CLU_067790_0_0_5"/>
<gene>
    <name evidence="1 2" type="primary">thyX</name>
    <name evidence="2" type="ORF">NHE_0147</name>
</gene>
<dbReference type="PROSITE" id="PS51331">
    <property type="entry name" value="THYX"/>
    <property type="match status" value="1"/>
</dbReference>
<keyword evidence="1" id="KW-0521">NADP</keyword>
<feature type="binding site" evidence="1">
    <location>
        <position position="202"/>
    </location>
    <ligand>
        <name>FAD</name>
        <dbReference type="ChEBI" id="CHEBI:57692"/>
        <note>ligand shared between neighboring subunits</note>
    </ligand>
</feature>